<name>A0A3Q9FV18_STRLT</name>
<evidence type="ECO:0000313" key="4">
    <source>
        <dbReference type="Proteomes" id="UP000267900"/>
    </source>
</evidence>
<protein>
    <submittedName>
        <fullName evidence="3">Esterase</fullName>
    </submittedName>
</protein>
<keyword evidence="2" id="KW-0472">Membrane</keyword>
<dbReference type="InterPro" id="IPR050583">
    <property type="entry name" value="Mycobacterial_A85_antigen"/>
</dbReference>
<accession>A0A3Q9FV18</accession>
<organism evidence="3 4">
    <name type="scientific">Streptomyces luteoverticillatus</name>
    <name type="common">Streptoverticillium luteoverticillatus</name>
    <dbReference type="NCBI Taxonomy" id="66425"/>
    <lineage>
        <taxon>Bacteria</taxon>
        <taxon>Bacillati</taxon>
        <taxon>Actinomycetota</taxon>
        <taxon>Actinomycetes</taxon>
        <taxon>Kitasatosporales</taxon>
        <taxon>Streptomycetaceae</taxon>
        <taxon>Streptomyces</taxon>
    </lineage>
</organism>
<evidence type="ECO:0000256" key="2">
    <source>
        <dbReference type="SAM" id="Phobius"/>
    </source>
</evidence>
<dbReference type="Pfam" id="PF00756">
    <property type="entry name" value="Esterase"/>
    <property type="match status" value="1"/>
</dbReference>
<dbReference type="InterPro" id="IPR029058">
    <property type="entry name" value="AB_hydrolase_fold"/>
</dbReference>
<feature type="region of interest" description="Disordered" evidence="1">
    <location>
        <begin position="386"/>
        <end position="446"/>
    </location>
</feature>
<dbReference type="GO" id="GO:0016747">
    <property type="term" value="F:acyltransferase activity, transferring groups other than amino-acyl groups"/>
    <property type="evidence" value="ECO:0007669"/>
    <property type="project" value="TreeGrafter"/>
</dbReference>
<keyword evidence="2" id="KW-1133">Transmembrane helix</keyword>
<keyword evidence="2" id="KW-0812">Transmembrane</keyword>
<evidence type="ECO:0000256" key="1">
    <source>
        <dbReference type="SAM" id="MobiDB-lite"/>
    </source>
</evidence>
<dbReference type="InterPro" id="IPR000801">
    <property type="entry name" value="Esterase-like"/>
</dbReference>
<sequence length="446" mass="48291">MGLTSRSLLYTVVFAAVLCVGLTVWIWPRLAGRGVRPVLGRLGVIATTQLTIMASLALAVNSWGGFYGTWNQLLGRVDKAPVNVNEMGRNGPYATVGASKDGLVQPAGPQGLDKVGGIPRGPADKEGKVQSVRIVGQRSRAINPAFVYLPPQYFQKQYERHRFPVMVVISGYPGGIMNLAQHLQVPQTAGSLLKENKMQPTVIVMLRPTIAPPRDTECVDVPDGPQAETFFTKDLPDALKTTYRVGHDPSAWGVLGYSSGGTCALELAMRQPDVYPAAAALSGDYKVGNDLTTGNLFGSGPDAKRKQQEHDLIWRLGNMPVPRVNVLVTSSKKGEKNYAETEKFLGAVKQPMTASSIILPEGSHHFTTWRREIGPVLEWMSQQLTFPQDTADKPKPRDGGKPSGTPEPSQAPKPSQEAKPSEDVKPSEAPKPSEEDKPSERPEAAE</sequence>
<feature type="transmembrane region" description="Helical" evidence="2">
    <location>
        <begin position="7"/>
        <end position="27"/>
    </location>
</feature>
<dbReference type="SUPFAM" id="SSF53474">
    <property type="entry name" value="alpha/beta-Hydrolases"/>
    <property type="match status" value="1"/>
</dbReference>
<dbReference type="PANTHER" id="PTHR48098:SF1">
    <property type="entry name" value="DIACYLGLYCEROL ACYLTRANSFERASE_MYCOLYLTRANSFERASE AG85A"/>
    <property type="match status" value="1"/>
</dbReference>
<dbReference type="OrthoDB" id="3670437at2"/>
<feature type="compositionally biased region" description="Basic and acidic residues" evidence="1">
    <location>
        <begin position="390"/>
        <end position="400"/>
    </location>
</feature>
<dbReference type="Gene3D" id="3.40.50.1820">
    <property type="entry name" value="alpha/beta hydrolase"/>
    <property type="match status" value="1"/>
</dbReference>
<keyword evidence="4" id="KW-1185">Reference proteome</keyword>
<dbReference type="AlphaFoldDB" id="A0A3Q9FV18"/>
<gene>
    <name evidence="3" type="ORF">EKH77_15525</name>
</gene>
<evidence type="ECO:0000313" key="3">
    <source>
        <dbReference type="EMBL" id="AZQ72433.1"/>
    </source>
</evidence>
<proteinExistence type="predicted"/>
<dbReference type="EMBL" id="CP034587">
    <property type="protein sequence ID" value="AZQ72433.1"/>
    <property type="molecule type" value="Genomic_DNA"/>
</dbReference>
<feature type="transmembrane region" description="Helical" evidence="2">
    <location>
        <begin position="39"/>
        <end position="60"/>
    </location>
</feature>
<dbReference type="RefSeq" id="WP_126914955.1">
    <property type="nucleotide sequence ID" value="NZ_CP034587.1"/>
</dbReference>
<feature type="compositionally biased region" description="Basic and acidic residues" evidence="1">
    <location>
        <begin position="419"/>
        <end position="446"/>
    </location>
</feature>
<dbReference type="Proteomes" id="UP000267900">
    <property type="component" value="Chromosome"/>
</dbReference>
<dbReference type="PANTHER" id="PTHR48098">
    <property type="entry name" value="ENTEROCHELIN ESTERASE-RELATED"/>
    <property type="match status" value="1"/>
</dbReference>
<reference evidence="3 4" key="1">
    <citation type="submission" date="2018-12" db="EMBL/GenBank/DDBJ databases">
        <title>The whole draft genome of Streptomyce luteoverticillatus CGMCC 15060.</title>
        <authorList>
            <person name="Feng Z."/>
            <person name="Chen G."/>
            <person name="Zhang J."/>
            <person name="Zhu H."/>
            <person name="Yu X."/>
            <person name="Zhang W."/>
            <person name="Zhang X."/>
        </authorList>
    </citation>
    <scope>NUCLEOTIDE SEQUENCE [LARGE SCALE GENOMIC DNA]</scope>
    <source>
        <strain evidence="3 4">CGMCC 15060</strain>
    </source>
</reference>